<dbReference type="Proteomes" id="UP001054945">
    <property type="component" value="Unassembled WGS sequence"/>
</dbReference>
<proteinExistence type="predicted"/>
<name>A0AAV4Y1D7_CAEEX</name>
<comment type="caution">
    <text evidence="1">The sequence shown here is derived from an EMBL/GenBank/DDBJ whole genome shotgun (WGS) entry which is preliminary data.</text>
</comment>
<gene>
    <name evidence="1" type="ORF">CEXT_218211</name>
</gene>
<protein>
    <recommendedName>
        <fullName evidence="3">Ribosomal protein L31</fullName>
    </recommendedName>
</protein>
<dbReference type="EMBL" id="BPLR01001271">
    <property type="protein sequence ID" value="GIZ01261.1"/>
    <property type="molecule type" value="Genomic_DNA"/>
</dbReference>
<evidence type="ECO:0000313" key="2">
    <source>
        <dbReference type="Proteomes" id="UP001054945"/>
    </source>
</evidence>
<evidence type="ECO:0000313" key="1">
    <source>
        <dbReference type="EMBL" id="GIZ01261.1"/>
    </source>
</evidence>
<keyword evidence="2" id="KW-1185">Reference proteome</keyword>
<organism evidence="1 2">
    <name type="scientific">Caerostris extrusa</name>
    <name type="common">Bark spider</name>
    <name type="synonym">Caerostris bankana</name>
    <dbReference type="NCBI Taxonomy" id="172846"/>
    <lineage>
        <taxon>Eukaryota</taxon>
        <taxon>Metazoa</taxon>
        <taxon>Ecdysozoa</taxon>
        <taxon>Arthropoda</taxon>
        <taxon>Chelicerata</taxon>
        <taxon>Arachnida</taxon>
        <taxon>Araneae</taxon>
        <taxon>Araneomorphae</taxon>
        <taxon>Entelegynae</taxon>
        <taxon>Araneoidea</taxon>
        <taxon>Araneidae</taxon>
        <taxon>Caerostris</taxon>
    </lineage>
</organism>
<accession>A0AAV4Y1D7</accession>
<sequence>MTFSVAVSRALWRSGNQYLTIQAYKPLVCSIRLVSKAPRFGKHSGPSQYDVEEKNYFTSVIGRTHKVHTPKSL</sequence>
<evidence type="ECO:0008006" key="3">
    <source>
        <dbReference type="Google" id="ProtNLM"/>
    </source>
</evidence>
<dbReference type="AlphaFoldDB" id="A0AAV4Y1D7"/>
<reference evidence="1 2" key="1">
    <citation type="submission" date="2021-06" db="EMBL/GenBank/DDBJ databases">
        <title>Caerostris extrusa draft genome.</title>
        <authorList>
            <person name="Kono N."/>
            <person name="Arakawa K."/>
        </authorList>
    </citation>
    <scope>NUCLEOTIDE SEQUENCE [LARGE SCALE GENOMIC DNA]</scope>
</reference>